<dbReference type="InterPro" id="IPR007211">
    <property type="entry name" value="DUF378"/>
</dbReference>
<organism evidence="2 3">
    <name type="scientific">Poriferisphaera corsica</name>
    <dbReference type="NCBI Taxonomy" id="2528020"/>
    <lineage>
        <taxon>Bacteria</taxon>
        <taxon>Pseudomonadati</taxon>
        <taxon>Planctomycetota</taxon>
        <taxon>Phycisphaerae</taxon>
        <taxon>Phycisphaerales</taxon>
        <taxon>Phycisphaeraceae</taxon>
        <taxon>Poriferisphaera</taxon>
    </lineage>
</organism>
<gene>
    <name evidence="2" type="ORF">KS4_28990</name>
</gene>
<keyword evidence="1" id="KW-0812">Transmembrane</keyword>
<dbReference type="RefSeq" id="WP_145079213.1">
    <property type="nucleotide sequence ID" value="NZ_CP036425.1"/>
</dbReference>
<reference evidence="2 3" key="1">
    <citation type="submission" date="2019-02" db="EMBL/GenBank/DDBJ databases">
        <title>Deep-cultivation of Planctomycetes and their phenomic and genomic characterization uncovers novel biology.</title>
        <authorList>
            <person name="Wiegand S."/>
            <person name="Jogler M."/>
            <person name="Boedeker C."/>
            <person name="Pinto D."/>
            <person name="Vollmers J."/>
            <person name="Rivas-Marin E."/>
            <person name="Kohn T."/>
            <person name="Peeters S.H."/>
            <person name="Heuer A."/>
            <person name="Rast P."/>
            <person name="Oberbeckmann S."/>
            <person name="Bunk B."/>
            <person name="Jeske O."/>
            <person name="Meyerdierks A."/>
            <person name="Storesund J.E."/>
            <person name="Kallscheuer N."/>
            <person name="Luecker S."/>
            <person name="Lage O.M."/>
            <person name="Pohl T."/>
            <person name="Merkel B.J."/>
            <person name="Hornburger P."/>
            <person name="Mueller R.-W."/>
            <person name="Bruemmer F."/>
            <person name="Labrenz M."/>
            <person name="Spormann A.M."/>
            <person name="Op den Camp H."/>
            <person name="Overmann J."/>
            <person name="Amann R."/>
            <person name="Jetten M.S.M."/>
            <person name="Mascher T."/>
            <person name="Medema M.H."/>
            <person name="Devos D.P."/>
            <person name="Kaster A.-K."/>
            <person name="Ovreas L."/>
            <person name="Rohde M."/>
            <person name="Galperin M.Y."/>
            <person name="Jogler C."/>
        </authorList>
    </citation>
    <scope>NUCLEOTIDE SEQUENCE [LARGE SCALE GENOMIC DNA]</scope>
    <source>
        <strain evidence="2 3">KS4</strain>
    </source>
</reference>
<dbReference type="EMBL" id="CP036425">
    <property type="protein sequence ID" value="QDU34823.1"/>
    <property type="molecule type" value="Genomic_DNA"/>
</dbReference>
<feature type="transmembrane region" description="Helical" evidence="1">
    <location>
        <begin position="12"/>
        <end position="34"/>
    </location>
</feature>
<keyword evidence="1" id="KW-0472">Membrane</keyword>
<dbReference type="Pfam" id="PF04070">
    <property type="entry name" value="DUF378"/>
    <property type="match status" value="1"/>
</dbReference>
<dbReference type="AlphaFoldDB" id="A0A517YX85"/>
<dbReference type="Proteomes" id="UP000317369">
    <property type="component" value="Chromosome"/>
</dbReference>
<evidence type="ECO:0000256" key="1">
    <source>
        <dbReference type="SAM" id="Phobius"/>
    </source>
</evidence>
<evidence type="ECO:0000313" key="3">
    <source>
        <dbReference type="Proteomes" id="UP000317369"/>
    </source>
</evidence>
<keyword evidence="3" id="KW-1185">Reference proteome</keyword>
<feature type="transmembrane region" description="Helical" evidence="1">
    <location>
        <begin position="46"/>
        <end position="68"/>
    </location>
</feature>
<protein>
    <submittedName>
        <fullName evidence="2">Uncharacterized protein</fullName>
    </submittedName>
</protein>
<dbReference type="KEGG" id="pcor:KS4_28990"/>
<sequence length="83" mass="9125">MISNKNVPRVLNSIPAFLLIIVGINTGLFGLYGIDILSAILDSYPVLGFLSHALVGIAALHLTFYTFFNRYASRDQSSASYDR</sequence>
<keyword evidence="1" id="KW-1133">Transmembrane helix</keyword>
<proteinExistence type="predicted"/>
<accession>A0A517YX85</accession>
<evidence type="ECO:0000313" key="2">
    <source>
        <dbReference type="EMBL" id="QDU34823.1"/>
    </source>
</evidence>
<name>A0A517YX85_9BACT</name>